<keyword evidence="4" id="KW-0067">ATP-binding</keyword>
<organism evidence="6 7">
    <name type="scientific">Rhodanobacter denitrificans</name>
    <dbReference type="NCBI Taxonomy" id="666685"/>
    <lineage>
        <taxon>Bacteria</taxon>
        <taxon>Pseudomonadati</taxon>
        <taxon>Pseudomonadota</taxon>
        <taxon>Gammaproteobacteria</taxon>
        <taxon>Lysobacterales</taxon>
        <taxon>Rhodanobacteraceae</taxon>
        <taxon>Rhodanobacter</taxon>
    </lineage>
</organism>
<dbReference type="PROSITE" id="PS50893">
    <property type="entry name" value="ABC_TRANSPORTER_2"/>
    <property type="match status" value="1"/>
</dbReference>
<comment type="caution">
    <text evidence="6">The sequence shown here is derived from an EMBL/GenBank/DDBJ whole genome shotgun (WGS) entry which is preliminary data.</text>
</comment>
<dbReference type="Proteomes" id="UP000249046">
    <property type="component" value="Unassembled WGS sequence"/>
</dbReference>
<dbReference type="Pfam" id="PF00005">
    <property type="entry name" value="ABC_tran"/>
    <property type="match status" value="1"/>
</dbReference>
<accession>A0A2W5KHZ6</accession>
<keyword evidence="3" id="KW-0547">Nucleotide-binding</keyword>
<dbReference type="AlphaFoldDB" id="A0A2W5KHZ6"/>
<comment type="similarity">
    <text evidence="1">Belongs to the ABC transporter superfamily.</text>
</comment>
<dbReference type="SUPFAM" id="SSF52540">
    <property type="entry name" value="P-loop containing nucleoside triphosphate hydrolases"/>
    <property type="match status" value="1"/>
</dbReference>
<evidence type="ECO:0000259" key="5">
    <source>
        <dbReference type="PROSITE" id="PS50893"/>
    </source>
</evidence>
<reference evidence="6 7" key="1">
    <citation type="submission" date="2017-08" db="EMBL/GenBank/DDBJ databases">
        <title>Infants hospitalized years apart are colonized by the same room-sourced microbial strains.</title>
        <authorList>
            <person name="Brooks B."/>
            <person name="Olm M.R."/>
            <person name="Firek B.A."/>
            <person name="Baker R."/>
            <person name="Thomas B.C."/>
            <person name="Morowitz M.J."/>
            <person name="Banfield J.F."/>
        </authorList>
    </citation>
    <scope>NUCLEOTIDE SEQUENCE [LARGE SCALE GENOMIC DNA]</scope>
    <source>
        <strain evidence="6">S2_005_003_R2_42</strain>
    </source>
</reference>
<dbReference type="SMART" id="SM00382">
    <property type="entry name" value="AAA"/>
    <property type="match status" value="1"/>
</dbReference>
<gene>
    <name evidence="6" type="ORF">DI564_08705</name>
</gene>
<dbReference type="GO" id="GO:0016887">
    <property type="term" value="F:ATP hydrolysis activity"/>
    <property type="evidence" value="ECO:0007669"/>
    <property type="project" value="InterPro"/>
</dbReference>
<proteinExistence type="inferred from homology"/>
<evidence type="ECO:0000256" key="2">
    <source>
        <dbReference type="ARBA" id="ARBA00022448"/>
    </source>
</evidence>
<name>A0A2W5KHZ6_9GAMM</name>
<dbReference type="EMBL" id="QFPO01000006">
    <property type="protein sequence ID" value="PZQ15404.1"/>
    <property type="molecule type" value="Genomic_DNA"/>
</dbReference>
<keyword evidence="2" id="KW-0813">Transport</keyword>
<evidence type="ECO:0000256" key="3">
    <source>
        <dbReference type="ARBA" id="ARBA00022741"/>
    </source>
</evidence>
<dbReference type="PANTHER" id="PTHR43335">
    <property type="entry name" value="ABC TRANSPORTER, ATP-BINDING PROTEIN"/>
    <property type="match status" value="1"/>
</dbReference>
<dbReference type="InterPro" id="IPR027417">
    <property type="entry name" value="P-loop_NTPase"/>
</dbReference>
<dbReference type="InterPro" id="IPR003439">
    <property type="entry name" value="ABC_transporter-like_ATP-bd"/>
</dbReference>
<evidence type="ECO:0000313" key="6">
    <source>
        <dbReference type="EMBL" id="PZQ15404.1"/>
    </source>
</evidence>
<dbReference type="PANTHER" id="PTHR43335:SF4">
    <property type="entry name" value="ABC TRANSPORTER, ATP-BINDING PROTEIN"/>
    <property type="match status" value="1"/>
</dbReference>
<evidence type="ECO:0000256" key="4">
    <source>
        <dbReference type="ARBA" id="ARBA00022840"/>
    </source>
</evidence>
<sequence length="318" mass="33868">MTASPPVLALEQAGRSLAGRVIVDALDLTLDKGEVVGLLGVNGAGKSTTLRLIAGVLSPDRGRVRINGCELDEHPTLARRAIGYLPEDPPLYAELTVVEYLRFCGRLHGLSGVRLRAALERALERCDLGEVRRRLTGALSKGYRQRVGIAQAIVHEPDLIVLDEPASGLDPVQALKLRELVRSLGEQHAVVLSTHLLSDVAVCCDRVAVLHRGRIRHQGRIDEPESAGRIRVTLDRAVAPADWSGLAGVAGAEPIDPRRWRVRPAAAGGAAAIAAAIVARGWGLTELRADDIPLEETFLRIASSETVAETDVPGGSAA</sequence>
<feature type="domain" description="ABC transporter" evidence="5">
    <location>
        <begin position="8"/>
        <end position="237"/>
    </location>
</feature>
<protein>
    <recommendedName>
        <fullName evidence="5">ABC transporter domain-containing protein</fullName>
    </recommendedName>
</protein>
<dbReference type="InterPro" id="IPR003593">
    <property type="entry name" value="AAA+_ATPase"/>
</dbReference>
<dbReference type="GO" id="GO:0005524">
    <property type="term" value="F:ATP binding"/>
    <property type="evidence" value="ECO:0007669"/>
    <property type="project" value="UniProtKB-KW"/>
</dbReference>
<dbReference type="Gene3D" id="3.40.50.300">
    <property type="entry name" value="P-loop containing nucleotide triphosphate hydrolases"/>
    <property type="match status" value="1"/>
</dbReference>
<evidence type="ECO:0000256" key="1">
    <source>
        <dbReference type="ARBA" id="ARBA00005417"/>
    </source>
</evidence>
<evidence type="ECO:0000313" key="7">
    <source>
        <dbReference type="Proteomes" id="UP000249046"/>
    </source>
</evidence>